<keyword evidence="6" id="KW-0507">mRNA processing</keyword>
<comment type="caution">
    <text evidence="17">The sequence shown here is derived from an EMBL/GenBank/DDBJ whole genome shotgun (WGS) entry which is preliminary data.</text>
</comment>
<sequence length="254" mass="27978">MPLPPALQARLAKRGIIQKDKDKTDEPSRGDGPVQGCPNTSNPYHTCVEYCGKRYGENAIAPQVKDYSAVPLPVGWYLVPDPNSGSRYYWNTLTNQVSWLHPLDPESEITLPSSVLDKQKEDQSEVQANREILAPPGVDIEQDKEQVLSIGKHPSLMKGSQKRQEAAVKRKLDKDTRAEKRRKSEEVDPMDPAAYSDAPSGTWATGLLKKGEAKTGVDTTANGPLFQMRPYPSPGAVLRANQQLSQKSAVETSE</sequence>
<feature type="compositionally biased region" description="Basic and acidic residues" evidence="15">
    <location>
        <begin position="17"/>
        <end position="29"/>
    </location>
</feature>
<dbReference type="InterPro" id="IPR001202">
    <property type="entry name" value="WW_dom"/>
</dbReference>
<dbReference type="Gene3D" id="2.20.70.10">
    <property type="match status" value="1"/>
</dbReference>
<evidence type="ECO:0000259" key="16">
    <source>
        <dbReference type="PROSITE" id="PS50020"/>
    </source>
</evidence>
<keyword evidence="7" id="KW-0677">Repeat</keyword>
<dbReference type="PANTHER" id="PTHR21737">
    <property type="entry name" value="POLYGLUTAMINE BINDING PROTEIN 1/MARVEL MEMBRANE-ASSOCIATING DOMAIN CONTAINING 3"/>
    <property type="match status" value="1"/>
</dbReference>
<evidence type="ECO:0000256" key="5">
    <source>
        <dbReference type="ARBA" id="ARBA00022588"/>
    </source>
</evidence>
<comment type="subcellular location">
    <subcellularLocation>
        <location evidence="2">Cytoplasmic granule</location>
    </subcellularLocation>
    <subcellularLocation>
        <location evidence="1">Nucleus speckle</location>
    </subcellularLocation>
</comment>
<comment type="subunit">
    <text evidence="14">Interacts with POU3F2/Brn-2, ATXN1, TXNL4A, HTT and AR. Interaction with ATXN1 correlates positively with the length of the polyglutamine tract. Interacts with RNA polymerase II large subunit in a phosphorylation-dependent manner. Forms a ternary complex with ATXN1 mutant and phosphorylated RNA polymerase II. Interacts (via C-terminus) with TXNL4A and CD2BP2. Interacts (via WW domain) with ATN1 and SF3B1, and may interact with additional splice factors. Interacts (via WW domain) with WBP11; Leading to reduce interaction between PQBP1 and TXNL4A. Interacts with CAPRIN1. Interacts with DDX1. Interacts with SFPQ. Interacts with KHSRP.</text>
</comment>
<keyword evidence="11" id="KW-0508">mRNA splicing</keyword>
<dbReference type="Pfam" id="PF00397">
    <property type="entry name" value="WW"/>
    <property type="match status" value="1"/>
</dbReference>
<dbReference type="AlphaFoldDB" id="A0A2B4RJQ6"/>
<evidence type="ECO:0000256" key="9">
    <source>
        <dbReference type="ARBA" id="ARBA00023015"/>
    </source>
</evidence>
<keyword evidence="8" id="KW-0391">Immunity</keyword>
<evidence type="ECO:0000256" key="4">
    <source>
        <dbReference type="ARBA" id="ARBA00022553"/>
    </source>
</evidence>
<evidence type="ECO:0000256" key="14">
    <source>
        <dbReference type="ARBA" id="ARBA00046362"/>
    </source>
</evidence>
<dbReference type="STRING" id="50429.A0A2B4RJQ6"/>
<keyword evidence="5" id="KW-0399">Innate immunity</keyword>
<dbReference type="GO" id="GO:0005737">
    <property type="term" value="C:cytoplasm"/>
    <property type="evidence" value="ECO:0007669"/>
    <property type="project" value="TreeGrafter"/>
</dbReference>
<dbReference type="GO" id="GO:0045087">
    <property type="term" value="P:innate immune response"/>
    <property type="evidence" value="ECO:0007669"/>
    <property type="project" value="UniProtKB-KW"/>
</dbReference>
<evidence type="ECO:0000256" key="7">
    <source>
        <dbReference type="ARBA" id="ARBA00022737"/>
    </source>
</evidence>
<dbReference type="GO" id="GO:0043021">
    <property type="term" value="F:ribonucleoprotein complex binding"/>
    <property type="evidence" value="ECO:0007669"/>
    <property type="project" value="TreeGrafter"/>
</dbReference>
<evidence type="ECO:0000256" key="3">
    <source>
        <dbReference type="ARBA" id="ARBA00021117"/>
    </source>
</evidence>
<dbReference type="EMBL" id="LSMT01000475">
    <property type="protein sequence ID" value="PFX17406.1"/>
    <property type="molecule type" value="Genomic_DNA"/>
</dbReference>
<dbReference type="Proteomes" id="UP000225706">
    <property type="component" value="Unassembled WGS sequence"/>
</dbReference>
<evidence type="ECO:0000256" key="2">
    <source>
        <dbReference type="ARBA" id="ARBA00004463"/>
    </source>
</evidence>
<organism evidence="17 18">
    <name type="scientific">Stylophora pistillata</name>
    <name type="common">Smooth cauliflower coral</name>
    <dbReference type="NCBI Taxonomy" id="50429"/>
    <lineage>
        <taxon>Eukaryota</taxon>
        <taxon>Metazoa</taxon>
        <taxon>Cnidaria</taxon>
        <taxon>Anthozoa</taxon>
        <taxon>Hexacorallia</taxon>
        <taxon>Scleractinia</taxon>
        <taxon>Astrocoeniina</taxon>
        <taxon>Pocilloporidae</taxon>
        <taxon>Stylophora</taxon>
    </lineage>
</organism>
<evidence type="ECO:0000256" key="6">
    <source>
        <dbReference type="ARBA" id="ARBA00022664"/>
    </source>
</evidence>
<evidence type="ECO:0000256" key="1">
    <source>
        <dbReference type="ARBA" id="ARBA00004324"/>
    </source>
</evidence>
<feature type="domain" description="WW" evidence="16">
    <location>
        <begin position="70"/>
        <end position="104"/>
    </location>
</feature>
<feature type="region of interest" description="Disordered" evidence="15">
    <location>
        <begin position="13"/>
        <end position="39"/>
    </location>
</feature>
<dbReference type="SMART" id="SM00456">
    <property type="entry name" value="WW"/>
    <property type="match status" value="1"/>
</dbReference>
<dbReference type="PANTHER" id="PTHR21737:SF3">
    <property type="entry name" value="POLYGLUTAMINE-BINDING PROTEIN 1"/>
    <property type="match status" value="1"/>
</dbReference>
<feature type="compositionally biased region" description="Basic and acidic residues" evidence="15">
    <location>
        <begin position="162"/>
        <end position="186"/>
    </location>
</feature>
<dbReference type="SUPFAM" id="SSF51045">
    <property type="entry name" value="WW domain"/>
    <property type="match status" value="1"/>
</dbReference>
<keyword evidence="12" id="KW-0539">Nucleus</keyword>
<keyword evidence="4" id="KW-0597">Phosphoprotein</keyword>
<dbReference type="GO" id="GO:0016607">
    <property type="term" value="C:nuclear speck"/>
    <property type="evidence" value="ECO:0007669"/>
    <property type="project" value="UniProtKB-SubCell"/>
</dbReference>
<evidence type="ECO:0000256" key="12">
    <source>
        <dbReference type="ARBA" id="ARBA00023242"/>
    </source>
</evidence>
<proteinExistence type="predicted"/>
<keyword evidence="9" id="KW-0805">Transcription regulation</keyword>
<evidence type="ECO:0000256" key="11">
    <source>
        <dbReference type="ARBA" id="ARBA00023187"/>
    </source>
</evidence>
<dbReference type="GO" id="GO:0000380">
    <property type="term" value="P:alternative mRNA splicing, via spliceosome"/>
    <property type="evidence" value="ECO:0007669"/>
    <property type="project" value="TreeGrafter"/>
</dbReference>
<evidence type="ECO:0000313" key="17">
    <source>
        <dbReference type="EMBL" id="PFX17406.1"/>
    </source>
</evidence>
<evidence type="ECO:0000256" key="15">
    <source>
        <dbReference type="SAM" id="MobiDB-lite"/>
    </source>
</evidence>
<accession>A0A2B4RJQ6</accession>
<reference evidence="18" key="1">
    <citation type="journal article" date="2017" name="bioRxiv">
        <title>Comparative analysis of the genomes of Stylophora pistillata and Acropora digitifera provides evidence for extensive differences between species of corals.</title>
        <authorList>
            <person name="Voolstra C.R."/>
            <person name="Li Y."/>
            <person name="Liew Y.J."/>
            <person name="Baumgarten S."/>
            <person name="Zoccola D."/>
            <person name="Flot J.-F."/>
            <person name="Tambutte S."/>
            <person name="Allemand D."/>
            <person name="Aranda M."/>
        </authorList>
    </citation>
    <scope>NUCLEOTIDE SEQUENCE [LARGE SCALE GENOMIC DNA]</scope>
</reference>
<evidence type="ECO:0000256" key="13">
    <source>
        <dbReference type="ARBA" id="ARBA00042167"/>
    </source>
</evidence>
<evidence type="ECO:0000256" key="8">
    <source>
        <dbReference type="ARBA" id="ARBA00022859"/>
    </source>
</evidence>
<protein>
    <recommendedName>
        <fullName evidence="3">Polyglutamine-binding protein 1</fullName>
    </recommendedName>
    <alternativeName>
        <fullName evidence="13">Polyglutamine tract-binding protein 1</fullName>
    </alternativeName>
</protein>
<keyword evidence="10" id="KW-0804">Transcription</keyword>
<keyword evidence="18" id="KW-1185">Reference proteome</keyword>
<evidence type="ECO:0000313" key="18">
    <source>
        <dbReference type="Proteomes" id="UP000225706"/>
    </source>
</evidence>
<feature type="region of interest" description="Disordered" evidence="15">
    <location>
        <begin position="151"/>
        <end position="236"/>
    </location>
</feature>
<dbReference type="Gene3D" id="3.40.30.10">
    <property type="entry name" value="Glutaredoxin"/>
    <property type="match status" value="1"/>
</dbReference>
<name>A0A2B4RJQ6_STYPI</name>
<dbReference type="PROSITE" id="PS50020">
    <property type="entry name" value="WW_DOMAIN_2"/>
    <property type="match status" value="1"/>
</dbReference>
<dbReference type="OrthoDB" id="42462at2759"/>
<gene>
    <name evidence="17" type="primary">PQBP1</name>
    <name evidence="17" type="ORF">AWC38_SpisGene18275</name>
</gene>
<dbReference type="InterPro" id="IPR036020">
    <property type="entry name" value="WW_dom_sf"/>
</dbReference>
<evidence type="ECO:0000256" key="10">
    <source>
        <dbReference type="ARBA" id="ARBA00023163"/>
    </source>
</evidence>